<accession>A0A517P3Q3</accession>
<dbReference type="EMBL" id="CP036265">
    <property type="protein sequence ID" value="QDT13993.1"/>
    <property type="molecule type" value="Genomic_DNA"/>
</dbReference>
<organism evidence="3 4">
    <name type="scientific">Alienimonas californiensis</name>
    <dbReference type="NCBI Taxonomy" id="2527989"/>
    <lineage>
        <taxon>Bacteria</taxon>
        <taxon>Pseudomonadati</taxon>
        <taxon>Planctomycetota</taxon>
        <taxon>Planctomycetia</taxon>
        <taxon>Planctomycetales</taxon>
        <taxon>Planctomycetaceae</taxon>
        <taxon>Alienimonas</taxon>
    </lineage>
</organism>
<evidence type="ECO:0000313" key="3">
    <source>
        <dbReference type="EMBL" id="QDT13993.1"/>
    </source>
</evidence>
<protein>
    <recommendedName>
        <fullName evidence="2">DUF1559 domain-containing protein</fullName>
    </recommendedName>
</protein>
<dbReference type="KEGG" id="acaf:CA12_00610"/>
<dbReference type="NCBIfam" id="TIGR04294">
    <property type="entry name" value="pre_pil_HX9DG"/>
    <property type="match status" value="1"/>
</dbReference>
<dbReference type="PANTHER" id="PTHR30093">
    <property type="entry name" value="GENERAL SECRETION PATHWAY PROTEIN G"/>
    <property type="match status" value="1"/>
</dbReference>
<feature type="chain" id="PRO_5022216488" description="DUF1559 domain-containing protein" evidence="1">
    <location>
        <begin position="21"/>
        <end position="333"/>
    </location>
</feature>
<feature type="domain" description="DUF1559" evidence="2">
    <location>
        <begin position="18"/>
        <end position="313"/>
    </location>
</feature>
<dbReference type="InterPro" id="IPR027558">
    <property type="entry name" value="Pre_pil_HX9DG_C"/>
</dbReference>
<dbReference type="Gene3D" id="3.30.700.10">
    <property type="entry name" value="Glycoprotein, Type 4 Pilin"/>
    <property type="match status" value="1"/>
</dbReference>
<dbReference type="InterPro" id="IPR045584">
    <property type="entry name" value="Pilin-like"/>
</dbReference>
<dbReference type="SUPFAM" id="SSF54523">
    <property type="entry name" value="Pili subunits"/>
    <property type="match status" value="1"/>
</dbReference>
<feature type="signal peptide" evidence="1">
    <location>
        <begin position="1"/>
        <end position="20"/>
    </location>
</feature>
<name>A0A517P3Q3_9PLAN</name>
<keyword evidence="4" id="KW-1185">Reference proteome</keyword>
<keyword evidence="1" id="KW-0732">Signal</keyword>
<sequence length="333" mass="35401" precursor="true">MVIAIIAVLVSLLLPAVQQAREAARRSQCQNNLKQIGLALHNHHGIHKSFPPGVSVSTNGGATQHWNLGGSQAGSHHGPNWAANLLAELDQSALNDILKDCVKKDRNPCDGCELPSYNGGRTDRGRLSVFTPAALICPSAPDADQLFGQWELDELSKGNYGANYGTDDLYSHRSKATAGVFGLNEHSISFSGGPKEQWGRGMGTRIAEVKDGTTNTVAVSELLTVDSGKDGRGVWFAGWMGAAAFTAHDAPNSPGTDVVPYCDDSGLKPNDPMLCEENHDDQYNWAAARSDHSGGVNAAMADGSVQFISETISLETWQAICTRAGGEVVDEAF</sequence>
<proteinExistence type="predicted"/>
<gene>
    <name evidence="3" type="ORF">CA12_00610</name>
</gene>
<dbReference type="InterPro" id="IPR011453">
    <property type="entry name" value="DUF1559"/>
</dbReference>
<dbReference type="Pfam" id="PF07596">
    <property type="entry name" value="SBP_bac_10"/>
    <property type="match status" value="1"/>
</dbReference>
<dbReference type="AlphaFoldDB" id="A0A517P3Q3"/>
<dbReference type="Proteomes" id="UP000318741">
    <property type="component" value="Chromosome"/>
</dbReference>
<evidence type="ECO:0000259" key="2">
    <source>
        <dbReference type="Pfam" id="PF07596"/>
    </source>
</evidence>
<dbReference type="PANTHER" id="PTHR30093:SF2">
    <property type="entry name" value="TYPE II SECRETION SYSTEM PROTEIN H"/>
    <property type="match status" value="1"/>
</dbReference>
<evidence type="ECO:0000256" key="1">
    <source>
        <dbReference type="SAM" id="SignalP"/>
    </source>
</evidence>
<evidence type="ECO:0000313" key="4">
    <source>
        <dbReference type="Proteomes" id="UP000318741"/>
    </source>
</evidence>
<reference evidence="3 4" key="1">
    <citation type="submission" date="2019-02" db="EMBL/GenBank/DDBJ databases">
        <title>Deep-cultivation of Planctomycetes and their phenomic and genomic characterization uncovers novel biology.</title>
        <authorList>
            <person name="Wiegand S."/>
            <person name="Jogler M."/>
            <person name="Boedeker C."/>
            <person name="Pinto D."/>
            <person name="Vollmers J."/>
            <person name="Rivas-Marin E."/>
            <person name="Kohn T."/>
            <person name="Peeters S.H."/>
            <person name="Heuer A."/>
            <person name="Rast P."/>
            <person name="Oberbeckmann S."/>
            <person name="Bunk B."/>
            <person name="Jeske O."/>
            <person name="Meyerdierks A."/>
            <person name="Storesund J.E."/>
            <person name="Kallscheuer N."/>
            <person name="Luecker S."/>
            <person name="Lage O.M."/>
            <person name="Pohl T."/>
            <person name="Merkel B.J."/>
            <person name="Hornburger P."/>
            <person name="Mueller R.-W."/>
            <person name="Bruemmer F."/>
            <person name="Labrenz M."/>
            <person name="Spormann A.M."/>
            <person name="Op den Camp H."/>
            <person name="Overmann J."/>
            <person name="Amann R."/>
            <person name="Jetten M.S.M."/>
            <person name="Mascher T."/>
            <person name="Medema M.H."/>
            <person name="Devos D.P."/>
            <person name="Kaster A.-K."/>
            <person name="Ovreas L."/>
            <person name="Rohde M."/>
            <person name="Galperin M.Y."/>
            <person name="Jogler C."/>
        </authorList>
    </citation>
    <scope>NUCLEOTIDE SEQUENCE [LARGE SCALE GENOMIC DNA]</scope>
    <source>
        <strain evidence="3 4">CA12</strain>
    </source>
</reference>